<feature type="transmembrane region" description="Helical" evidence="1">
    <location>
        <begin position="111"/>
        <end position="133"/>
    </location>
</feature>
<comment type="caution">
    <text evidence="2">The sequence shown here is derived from an EMBL/GenBank/DDBJ whole genome shotgun (WGS) entry which is preliminary data.</text>
</comment>
<organism evidence="2 3">
    <name type="scientific">Alkaliphilus hydrothermalis</name>
    <dbReference type="NCBI Taxonomy" id="1482730"/>
    <lineage>
        <taxon>Bacteria</taxon>
        <taxon>Bacillati</taxon>
        <taxon>Bacillota</taxon>
        <taxon>Clostridia</taxon>
        <taxon>Peptostreptococcales</taxon>
        <taxon>Natronincolaceae</taxon>
        <taxon>Alkaliphilus</taxon>
    </lineage>
</organism>
<dbReference type="Pfam" id="PF12670">
    <property type="entry name" value="DUF3792"/>
    <property type="match status" value="1"/>
</dbReference>
<keyword evidence="1" id="KW-0472">Membrane</keyword>
<dbReference type="Proteomes" id="UP001314796">
    <property type="component" value="Unassembled WGS sequence"/>
</dbReference>
<evidence type="ECO:0000313" key="2">
    <source>
        <dbReference type="EMBL" id="MBM7613885.1"/>
    </source>
</evidence>
<dbReference type="InterPro" id="IPR023804">
    <property type="entry name" value="DUF3792_TM"/>
</dbReference>
<feature type="transmembrane region" description="Helical" evidence="1">
    <location>
        <begin position="80"/>
        <end position="99"/>
    </location>
</feature>
<feature type="transmembrane region" description="Helical" evidence="1">
    <location>
        <begin position="52"/>
        <end position="74"/>
    </location>
</feature>
<keyword evidence="1" id="KW-0812">Transmembrane</keyword>
<dbReference type="NCBIfam" id="TIGR04086">
    <property type="entry name" value="TIGR04086_membr"/>
    <property type="match status" value="1"/>
</dbReference>
<dbReference type="EMBL" id="JAFBEE010000002">
    <property type="protein sequence ID" value="MBM7613885.1"/>
    <property type="molecule type" value="Genomic_DNA"/>
</dbReference>
<keyword evidence="1" id="KW-1133">Transmembrane helix</keyword>
<gene>
    <name evidence="2" type="ORF">JOC73_000394</name>
</gene>
<dbReference type="RefSeq" id="WP_204400174.1">
    <property type="nucleotide sequence ID" value="NZ_JAFBEE010000002.1"/>
</dbReference>
<evidence type="ECO:0000313" key="3">
    <source>
        <dbReference type="Proteomes" id="UP001314796"/>
    </source>
</evidence>
<reference evidence="2 3" key="1">
    <citation type="submission" date="2021-01" db="EMBL/GenBank/DDBJ databases">
        <title>Genomic Encyclopedia of Type Strains, Phase IV (KMG-IV): sequencing the most valuable type-strain genomes for metagenomic binning, comparative biology and taxonomic classification.</title>
        <authorList>
            <person name="Goeker M."/>
        </authorList>
    </citation>
    <scope>NUCLEOTIDE SEQUENCE [LARGE SCALE GENOMIC DNA]</scope>
    <source>
        <strain evidence="2 3">DSM 25890</strain>
    </source>
</reference>
<accession>A0ABS2NLU2</accession>
<proteinExistence type="predicted"/>
<name>A0ABS2NLU2_9FIRM</name>
<protein>
    <submittedName>
        <fullName evidence="2">Membrane protein (TIGR04086 family)</fullName>
    </submittedName>
</protein>
<evidence type="ECO:0000256" key="1">
    <source>
        <dbReference type="SAM" id="Phobius"/>
    </source>
</evidence>
<feature type="transmembrane region" description="Helical" evidence="1">
    <location>
        <begin position="26"/>
        <end position="45"/>
    </location>
</feature>
<sequence>MKKVAKKNTIKNPGPLNMWTYGRGLVRGYVLALMLFLLCGILITFTSLGESVIPMVTSIITILGVAYTAIYVVANIGSKGWLHGAVVGMVFMVLLVILSKMFITDYMLDKYVMYKLLISGVTGCIGGMIGINIK</sequence>
<keyword evidence="3" id="KW-1185">Reference proteome</keyword>